<feature type="compositionally biased region" description="Polar residues" evidence="4">
    <location>
        <begin position="1583"/>
        <end position="1594"/>
    </location>
</feature>
<dbReference type="eggNOG" id="ENOG502RAA6">
    <property type="taxonomic scope" value="Eukaryota"/>
</dbReference>
<feature type="compositionally biased region" description="Basic and acidic residues" evidence="4">
    <location>
        <begin position="1321"/>
        <end position="1333"/>
    </location>
</feature>
<dbReference type="EMBL" id="CH963847">
    <property type="protein sequence ID" value="EDW73092.2"/>
    <property type="molecule type" value="Genomic_DNA"/>
</dbReference>
<dbReference type="PANTHER" id="PTHR15052:SF2">
    <property type="entry name" value="GENERAL TRANSCRIPTION FACTOR 3C POLYPEPTIDE 2"/>
    <property type="match status" value="1"/>
</dbReference>
<feature type="region of interest" description="Disordered" evidence="4">
    <location>
        <begin position="912"/>
        <end position="945"/>
    </location>
</feature>
<feature type="region of interest" description="Disordered" evidence="4">
    <location>
        <begin position="768"/>
        <end position="799"/>
    </location>
</feature>
<dbReference type="SMART" id="SM00320">
    <property type="entry name" value="WD40"/>
    <property type="match status" value="3"/>
</dbReference>
<evidence type="ECO:0000313" key="6">
    <source>
        <dbReference type="Proteomes" id="UP000007798"/>
    </source>
</evidence>
<comment type="subcellular location">
    <subcellularLocation>
        <location evidence="1">Nucleus</location>
    </subcellularLocation>
</comment>
<feature type="compositionally biased region" description="Polar residues" evidence="4">
    <location>
        <begin position="67"/>
        <end position="78"/>
    </location>
</feature>
<feature type="compositionally biased region" description="Basic and acidic residues" evidence="4">
    <location>
        <begin position="1412"/>
        <end position="1425"/>
    </location>
</feature>
<feature type="compositionally biased region" description="Low complexity" evidence="4">
    <location>
        <begin position="721"/>
        <end position="734"/>
    </location>
</feature>
<feature type="compositionally biased region" description="Basic residues" evidence="4">
    <location>
        <begin position="1692"/>
        <end position="1702"/>
    </location>
</feature>
<dbReference type="InterPro" id="IPR036322">
    <property type="entry name" value="WD40_repeat_dom_sf"/>
</dbReference>
<evidence type="ECO:0000256" key="4">
    <source>
        <dbReference type="SAM" id="MobiDB-lite"/>
    </source>
</evidence>
<dbReference type="Gene3D" id="2.130.10.10">
    <property type="entry name" value="YVTN repeat-like/Quinoprotein amine dehydrogenase"/>
    <property type="match status" value="1"/>
</dbReference>
<feature type="compositionally biased region" description="Low complexity" evidence="4">
    <location>
        <begin position="238"/>
        <end position="250"/>
    </location>
</feature>
<evidence type="ECO:0000256" key="3">
    <source>
        <dbReference type="ARBA" id="ARBA00023242"/>
    </source>
</evidence>
<feature type="compositionally biased region" description="Polar residues" evidence="4">
    <location>
        <begin position="1639"/>
        <end position="1650"/>
    </location>
</feature>
<feature type="compositionally biased region" description="Low complexity" evidence="4">
    <location>
        <begin position="819"/>
        <end position="834"/>
    </location>
</feature>
<evidence type="ECO:0000256" key="2">
    <source>
        <dbReference type="ARBA" id="ARBA00023163"/>
    </source>
</evidence>
<feature type="compositionally biased region" description="Basic and acidic residues" evidence="4">
    <location>
        <begin position="1093"/>
        <end position="1106"/>
    </location>
</feature>
<feature type="region of interest" description="Disordered" evidence="4">
    <location>
        <begin position="853"/>
        <end position="872"/>
    </location>
</feature>
<feature type="compositionally biased region" description="Basic and acidic residues" evidence="4">
    <location>
        <begin position="1362"/>
        <end position="1379"/>
    </location>
</feature>
<dbReference type="Proteomes" id="UP000007798">
    <property type="component" value="Unassembled WGS sequence"/>
</dbReference>
<feature type="compositionally biased region" description="Basic residues" evidence="4">
    <location>
        <begin position="1224"/>
        <end position="1233"/>
    </location>
</feature>
<dbReference type="PANTHER" id="PTHR15052">
    <property type="entry name" value="RNA POLYMERASE III TRANSCRIPTION INITIATION FACTOR COMPLEX SUBUNIT"/>
    <property type="match status" value="1"/>
</dbReference>
<feature type="compositionally biased region" description="Polar residues" evidence="4">
    <location>
        <begin position="1072"/>
        <end position="1082"/>
    </location>
</feature>
<keyword evidence="2" id="KW-0804">Transcription</keyword>
<keyword evidence="6" id="KW-1185">Reference proteome</keyword>
<keyword evidence="3" id="KW-0539">Nucleus</keyword>
<proteinExistence type="predicted"/>
<feature type="compositionally biased region" description="Basic and acidic residues" evidence="4">
    <location>
        <begin position="1191"/>
        <end position="1201"/>
    </location>
</feature>
<dbReference type="GO" id="GO:0006383">
    <property type="term" value="P:transcription by RNA polymerase III"/>
    <property type="evidence" value="ECO:0007669"/>
    <property type="project" value="TreeGrafter"/>
</dbReference>
<feature type="region of interest" description="Disordered" evidence="4">
    <location>
        <begin position="60"/>
        <end position="89"/>
    </location>
</feature>
<feature type="region of interest" description="Disordered" evidence="4">
    <location>
        <begin position="635"/>
        <end position="655"/>
    </location>
</feature>
<feature type="compositionally biased region" description="Low complexity" evidence="4">
    <location>
        <begin position="12"/>
        <end position="31"/>
    </location>
</feature>
<dbReference type="OrthoDB" id="4703at2759"/>
<feature type="compositionally biased region" description="Basic and acidic residues" evidence="4">
    <location>
        <begin position="1116"/>
        <end position="1130"/>
    </location>
</feature>
<accession>B4ML34</accession>
<feature type="region of interest" description="Disordered" evidence="4">
    <location>
        <begin position="814"/>
        <end position="837"/>
    </location>
</feature>
<feature type="region of interest" description="Disordered" evidence="4">
    <location>
        <begin position="1051"/>
        <end position="1429"/>
    </location>
</feature>
<feature type="compositionally biased region" description="Acidic residues" evidence="4">
    <location>
        <begin position="1599"/>
        <end position="1613"/>
    </location>
</feature>
<evidence type="ECO:0000256" key="1">
    <source>
        <dbReference type="ARBA" id="ARBA00004123"/>
    </source>
</evidence>
<dbReference type="GO" id="GO:0000127">
    <property type="term" value="C:transcription factor TFIIIC complex"/>
    <property type="evidence" value="ECO:0007669"/>
    <property type="project" value="TreeGrafter"/>
</dbReference>
<feature type="compositionally biased region" description="Acidic residues" evidence="4">
    <location>
        <begin position="919"/>
        <end position="934"/>
    </location>
</feature>
<feature type="compositionally biased region" description="Low complexity" evidence="4">
    <location>
        <begin position="80"/>
        <end position="89"/>
    </location>
</feature>
<dbReference type="GO" id="GO:0005634">
    <property type="term" value="C:nucleus"/>
    <property type="evidence" value="ECO:0007669"/>
    <property type="project" value="UniProtKB-SubCell"/>
</dbReference>
<feature type="region of interest" description="Disordered" evidence="4">
    <location>
        <begin position="1"/>
        <end position="31"/>
    </location>
</feature>
<feature type="region of interest" description="Disordered" evidence="4">
    <location>
        <begin position="1583"/>
        <end position="1709"/>
    </location>
</feature>
<feature type="region of interest" description="Disordered" evidence="4">
    <location>
        <begin position="963"/>
        <end position="1025"/>
    </location>
</feature>
<dbReference type="InParanoid" id="B4ML34"/>
<feature type="compositionally biased region" description="Low complexity" evidence="4">
    <location>
        <begin position="1276"/>
        <end position="1289"/>
    </location>
</feature>
<gene>
    <name evidence="5" type="primary">Dwil\GK16829</name>
    <name evidence="5" type="ORF">Dwil_GK16829</name>
</gene>
<dbReference type="InterPro" id="IPR015943">
    <property type="entry name" value="WD40/YVTN_repeat-like_dom_sf"/>
</dbReference>
<dbReference type="InterPro" id="IPR052416">
    <property type="entry name" value="GTF3C_component"/>
</dbReference>
<feature type="compositionally biased region" description="Basic and acidic residues" evidence="4">
    <location>
        <begin position="768"/>
        <end position="780"/>
    </location>
</feature>
<feature type="compositionally biased region" description="Polar residues" evidence="4">
    <location>
        <begin position="1"/>
        <end position="11"/>
    </location>
</feature>
<organism evidence="5 6">
    <name type="scientific">Drosophila willistoni</name>
    <name type="common">Fruit fly</name>
    <dbReference type="NCBI Taxonomy" id="7260"/>
    <lineage>
        <taxon>Eukaryota</taxon>
        <taxon>Metazoa</taxon>
        <taxon>Ecdysozoa</taxon>
        <taxon>Arthropoda</taxon>
        <taxon>Hexapoda</taxon>
        <taxon>Insecta</taxon>
        <taxon>Pterygota</taxon>
        <taxon>Neoptera</taxon>
        <taxon>Endopterygota</taxon>
        <taxon>Diptera</taxon>
        <taxon>Brachycera</taxon>
        <taxon>Muscomorpha</taxon>
        <taxon>Ephydroidea</taxon>
        <taxon>Drosophilidae</taxon>
        <taxon>Drosophila</taxon>
        <taxon>Sophophora</taxon>
    </lineage>
</organism>
<reference evidence="5 6" key="1">
    <citation type="journal article" date="2007" name="Nature">
        <title>Evolution of genes and genomes on the Drosophila phylogeny.</title>
        <authorList>
            <consortium name="Drosophila 12 Genomes Consortium"/>
            <person name="Clark A.G."/>
            <person name="Eisen M.B."/>
            <person name="Smith D.R."/>
            <person name="Bergman C.M."/>
            <person name="Oliver B."/>
            <person name="Markow T.A."/>
            <person name="Kaufman T.C."/>
            <person name="Kellis M."/>
            <person name="Gelbart W."/>
            <person name="Iyer V.N."/>
            <person name="Pollard D.A."/>
            <person name="Sackton T.B."/>
            <person name="Larracuente A.M."/>
            <person name="Singh N.D."/>
            <person name="Abad J.P."/>
            <person name="Abt D.N."/>
            <person name="Adryan B."/>
            <person name="Aguade M."/>
            <person name="Akashi H."/>
            <person name="Anderson W.W."/>
            <person name="Aquadro C.F."/>
            <person name="Ardell D.H."/>
            <person name="Arguello R."/>
            <person name="Artieri C.G."/>
            <person name="Barbash D.A."/>
            <person name="Barker D."/>
            <person name="Barsanti P."/>
            <person name="Batterham P."/>
            <person name="Batzoglou S."/>
            <person name="Begun D."/>
            <person name="Bhutkar A."/>
            <person name="Blanco E."/>
            <person name="Bosak S.A."/>
            <person name="Bradley R.K."/>
            <person name="Brand A.D."/>
            <person name="Brent M.R."/>
            <person name="Brooks A.N."/>
            <person name="Brown R.H."/>
            <person name="Butlin R.K."/>
            <person name="Caggese C."/>
            <person name="Calvi B.R."/>
            <person name="Bernardo de Carvalho A."/>
            <person name="Caspi A."/>
            <person name="Castrezana S."/>
            <person name="Celniker S.E."/>
            <person name="Chang J.L."/>
            <person name="Chapple C."/>
            <person name="Chatterji S."/>
            <person name="Chinwalla A."/>
            <person name="Civetta A."/>
            <person name="Clifton S.W."/>
            <person name="Comeron J.M."/>
            <person name="Costello J.C."/>
            <person name="Coyne J.A."/>
            <person name="Daub J."/>
            <person name="David R.G."/>
            <person name="Delcher A.L."/>
            <person name="Delehaunty K."/>
            <person name="Do C.B."/>
            <person name="Ebling H."/>
            <person name="Edwards K."/>
            <person name="Eickbush T."/>
            <person name="Evans J.D."/>
            <person name="Filipski A."/>
            <person name="Findeiss S."/>
            <person name="Freyhult E."/>
            <person name="Fulton L."/>
            <person name="Fulton R."/>
            <person name="Garcia A.C."/>
            <person name="Gardiner A."/>
            <person name="Garfield D.A."/>
            <person name="Garvin B.E."/>
            <person name="Gibson G."/>
            <person name="Gilbert D."/>
            <person name="Gnerre S."/>
            <person name="Godfrey J."/>
            <person name="Good R."/>
            <person name="Gotea V."/>
            <person name="Gravely B."/>
            <person name="Greenberg A.J."/>
            <person name="Griffiths-Jones S."/>
            <person name="Gross S."/>
            <person name="Guigo R."/>
            <person name="Gustafson E.A."/>
            <person name="Haerty W."/>
            <person name="Hahn M.W."/>
            <person name="Halligan D.L."/>
            <person name="Halpern A.L."/>
            <person name="Halter G.M."/>
            <person name="Han M.V."/>
            <person name="Heger A."/>
            <person name="Hillier L."/>
            <person name="Hinrichs A.S."/>
            <person name="Holmes I."/>
            <person name="Hoskins R.A."/>
            <person name="Hubisz M.J."/>
            <person name="Hultmark D."/>
            <person name="Huntley M.A."/>
            <person name="Jaffe D.B."/>
            <person name="Jagadeeshan S."/>
            <person name="Jeck W.R."/>
            <person name="Johnson J."/>
            <person name="Jones C.D."/>
            <person name="Jordan W.C."/>
            <person name="Karpen G.H."/>
            <person name="Kataoka E."/>
            <person name="Keightley P.D."/>
            <person name="Kheradpour P."/>
            <person name="Kirkness E.F."/>
            <person name="Koerich L.B."/>
            <person name="Kristiansen K."/>
            <person name="Kudrna D."/>
            <person name="Kulathinal R.J."/>
            <person name="Kumar S."/>
            <person name="Kwok R."/>
            <person name="Lander E."/>
            <person name="Langley C.H."/>
            <person name="Lapoint R."/>
            <person name="Lazzaro B.P."/>
            <person name="Lee S.J."/>
            <person name="Levesque L."/>
            <person name="Li R."/>
            <person name="Lin C.F."/>
            <person name="Lin M.F."/>
            <person name="Lindblad-Toh K."/>
            <person name="Llopart A."/>
            <person name="Long M."/>
            <person name="Low L."/>
            <person name="Lozovsky E."/>
            <person name="Lu J."/>
            <person name="Luo M."/>
            <person name="Machado C.A."/>
            <person name="Makalowski W."/>
            <person name="Marzo M."/>
            <person name="Matsuda M."/>
            <person name="Matzkin L."/>
            <person name="McAllister B."/>
            <person name="McBride C.S."/>
            <person name="McKernan B."/>
            <person name="McKernan K."/>
            <person name="Mendez-Lago M."/>
            <person name="Minx P."/>
            <person name="Mollenhauer M.U."/>
            <person name="Montooth K."/>
            <person name="Mount S.M."/>
            <person name="Mu X."/>
            <person name="Myers E."/>
            <person name="Negre B."/>
            <person name="Newfeld S."/>
            <person name="Nielsen R."/>
            <person name="Noor M.A."/>
            <person name="O'Grady P."/>
            <person name="Pachter L."/>
            <person name="Papaceit M."/>
            <person name="Parisi M.J."/>
            <person name="Parisi M."/>
            <person name="Parts L."/>
            <person name="Pedersen J.S."/>
            <person name="Pesole G."/>
            <person name="Phillippy A.M."/>
            <person name="Ponting C.P."/>
            <person name="Pop M."/>
            <person name="Porcelli D."/>
            <person name="Powell J.R."/>
            <person name="Prohaska S."/>
            <person name="Pruitt K."/>
            <person name="Puig M."/>
            <person name="Quesneville H."/>
            <person name="Ram K.R."/>
            <person name="Rand D."/>
            <person name="Rasmussen M.D."/>
            <person name="Reed L.K."/>
            <person name="Reenan R."/>
            <person name="Reily A."/>
            <person name="Remington K.A."/>
            <person name="Rieger T.T."/>
            <person name="Ritchie M.G."/>
            <person name="Robin C."/>
            <person name="Rogers Y.H."/>
            <person name="Rohde C."/>
            <person name="Rozas J."/>
            <person name="Rubenfield M.J."/>
            <person name="Ruiz A."/>
            <person name="Russo S."/>
            <person name="Salzberg S.L."/>
            <person name="Sanchez-Gracia A."/>
            <person name="Saranga D.J."/>
            <person name="Sato H."/>
            <person name="Schaeffer S.W."/>
            <person name="Schatz M.C."/>
            <person name="Schlenke T."/>
            <person name="Schwartz R."/>
            <person name="Segarra C."/>
            <person name="Singh R.S."/>
            <person name="Sirot L."/>
            <person name="Sirota M."/>
            <person name="Sisneros N.B."/>
            <person name="Smith C.D."/>
            <person name="Smith T.F."/>
            <person name="Spieth J."/>
            <person name="Stage D.E."/>
            <person name="Stark A."/>
            <person name="Stephan W."/>
            <person name="Strausberg R.L."/>
            <person name="Strempel S."/>
            <person name="Sturgill D."/>
            <person name="Sutton G."/>
            <person name="Sutton G.G."/>
            <person name="Tao W."/>
            <person name="Teichmann S."/>
            <person name="Tobari Y.N."/>
            <person name="Tomimura Y."/>
            <person name="Tsolas J.M."/>
            <person name="Valente V.L."/>
            <person name="Venter E."/>
            <person name="Venter J.C."/>
            <person name="Vicario S."/>
            <person name="Vieira F.G."/>
            <person name="Vilella A.J."/>
            <person name="Villasante A."/>
            <person name="Walenz B."/>
            <person name="Wang J."/>
            <person name="Wasserman M."/>
            <person name="Watts T."/>
            <person name="Wilson D."/>
            <person name="Wilson R.K."/>
            <person name="Wing R.A."/>
            <person name="Wolfner M.F."/>
            <person name="Wong A."/>
            <person name="Wong G.K."/>
            <person name="Wu C.I."/>
            <person name="Wu G."/>
            <person name="Yamamoto D."/>
            <person name="Yang H.P."/>
            <person name="Yang S.P."/>
            <person name="Yorke J.A."/>
            <person name="Yoshida K."/>
            <person name="Zdobnov E."/>
            <person name="Zhang P."/>
            <person name="Zhang Y."/>
            <person name="Zimin A.V."/>
            <person name="Baldwin J."/>
            <person name="Abdouelleil A."/>
            <person name="Abdulkadir J."/>
            <person name="Abebe A."/>
            <person name="Abera B."/>
            <person name="Abreu J."/>
            <person name="Acer S.C."/>
            <person name="Aftuck L."/>
            <person name="Alexander A."/>
            <person name="An P."/>
            <person name="Anderson E."/>
            <person name="Anderson S."/>
            <person name="Arachi H."/>
            <person name="Azer M."/>
            <person name="Bachantsang P."/>
            <person name="Barry A."/>
            <person name="Bayul T."/>
            <person name="Berlin A."/>
            <person name="Bessette D."/>
            <person name="Bloom T."/>
            <person name="Blye J."/>
            <person name="Boguslavskiy L."/>
            <person name="Bonnet C."/>
            <person name="Boukhgalter B."/>
            <person name="Bourzgui I."/>
            <person name="Brown A."/>
            <person name="Cahill P."/>
            <person name="Channer S."/>
            <person name="Cheshatsang Y."/>
            <person name="Chuda L."/>
            <person name="Citroen M."/>
            <person name="Collymore A."/>
            <person name="Cooke P."/>
            <person name="Costello M."/>
            <person name="D'Aco K."/>
            <person name="Daza R."/>
            <person name="De Haan G."/>
            <person name="DeGray S."/>
            <person name="DeMaso C."/>
            <person name="Dhargay N."/>
            <person name="Dooley K."/>
            <person name="Dooley E."/>
            <person name="Doricent M."/>
            <person name="Dorje P."/>
            <person name="Dorjee K."/>
            <person name="Dupes A."/>
            <person name="Elong R."/>
            <person name="Falk J."/>
            <person name="Farina A."/>
            <person name="Faro S."/>
            <person name="Ferguson D."/>
            <person name="Fisher S."/>
            <person name="Foley C.D."/>
            <person name="Franke A."/>
            <person name="Friedrich D."/>
            <person name="Gadbois L."/>
            <person name="Gearin G."/>
            <person name="Gearin C.R."/>
            <person name="Giannoukos G."/>
            <person name="Goode T."/>
            <person name="Graham J."/>
            <person name="Grandbois E."/>
            <person name="Grewal S."/>
            <person name="Gyaltsen K."/>
            <person name="Hafez N."/>
            <person name="Hagos B."/>
            <person name="Hall J."/>
            <person name="Henson C."/>
            <person name="Hollinger A."/>
            <person name="Honan T."/>
            <person name="Huard M.D."/>
            <person name="Hughes L."/>
            <person name="Hurhula B."/>
            <person name="Husby M.E."/>
            <person name="Kamat A."/>
            <person name="Kanga B."/>
            <person name="Kashin S."/>
            <person name="Khazanovich D."/>
            <person name="Kisner P."/>
            <person name="Lance K."/>
            <person name="Lara M."/>
            <person name="Lee W."/>
            <person name="Lennon N."/>
            <person name="Letendre F."/>
            <person name="LeVine R."/>
            <person name="Lipovsky A."/>
            <person name="Liu X."/>
            <person name="Liu J."/>
            <person name="Liu S."/>
            <person name="Lokyitsang T."/>
            <person name="Lokyitsang Y."/>
            <person name="Lubonja R."/>
            <person name="Lui A."/>
            <person name="MacDonald P."/>
            <person name="Magnisalis V."/>
            <person name="Maru K."/>
            <person name="Matthews C."/>
            <person name="McCusker W."/>
            <person name="McDonough S."/>
            <person name="Mehta T."/>
            <person name="Meldrim J."/>
            <person name="Meneus L."/>
            <person name="Mihai O."/>
            <person name="Mihalev A."/>
            <person name="Mihova T."/>
            <person name="Mittelman R."/>
            <person name="Mlenga V."/>
            <person name="Montmayeur A."/>
            <person name="Mulrain L."/>
            <person name="Navidi A."/>
            <person name="Naylor J."/>
            <person name="Negash T."/>
            <person name="Nguyen T."/>
            <person name="Nguyen N."/>
            <person name="Nicol R."/>
            <person name="Norbu C."/>
            <person name="Norbu N."/>
            <person name="Novod N."/>
            <person name="O'Neill B."/>
            <person name="Osman S."/>
            <person name="Markiewicz E."/>
            <person name="Oyono O.L."/>
            <person name="Patti C."/>
            <person name="Phunkhang P."/>
            <person name="Pierre F."/>
            <person name="Priest M."/>
            <person name="Raghuraman S."/>
            <person name="Rege F."/>
            <person name="Reyes R."/>
            <person name="Rise C."/>
            <person name="Rogov P."/>
            <person name="Ross K."/>
            <person name="Ryan E."/>
            <person name="Settipalli S."/>
            <person name="Shea T."/>
            <person name="Sherpa N."/>
            <person name="Shi L."/>
            <person name="Shih D."/>
            <person name="Sparrow T."/>
            <person name="Spaulding J."/>
            <person name="Stalker J."/>
            <person name="Stange-Thomann N."/>
            <person name="Stavropoulos S."/>
            <person name="Stone C."/>
            <person name="Strader C."/>
            <person name="Tesfaye S."/>
            <person name="Thomson T."/>
            <person name="Thoulutsang Y."/>
            <person name="Thoulutsang D."/>
            <person name="Topham K."/>
            <person name="Topping I."/>
            <person name="Tsamla T."/>
            <person name="Vassiliev H."/>
            <person name="Vo A."/>
            <person name="Wangchuk T."/>
            <person name="Wangdi T."/>
            <person name="Weiand M."/>
            <person name="Wilkinson J."/>
            <person name="Wilson A."/>
            <person name="Yadav S."/>
            <person name="Young G."/>
            <person name="Yu Q."/>
            <person name="Zembek L."/>
            <person name="Zhong D."/>
            <person name="Zimmer A."/>
            <person name="Zwirko Z."/>
            <person name="Jaffe D.B."/>
            <person name="Alvarez P."/>
            <person name="Brockman W."/>
            <person name="Butler J."/>
            <person name="Chin C."/>
            <person name="Gnerre S."/>
            <person name="Grabherr M."/>
            <person name="Kleber M."/>
            <person name="Mauceli E."/>
            <person name="MacCallum I."/>
        </authorList>
    </citation>
    <scope>NUCLEOTIDE SEQUENCE [LARGE SCALE GENOMIC DNA]</scope>
    <source>
        <strain evidence="6">Tucson 14030-0811.24</strain>
    </source>
</reference>
<sequence length="2229" mass="246757">MGPPTQTNPTLNQNQINAVNNNTNKNSSQSSKRIINKIPLDFNKLKQAGLDRKLAEALSKRNKNDKNPQQQLQPNETLMSPASSTSSSSSSSAAAAVISAPQPIKKRSFISNYIEKIVPETTTTTSASERSLHVTAMLKNRILNNNKSLMEQQLTQQAANGEDVGGTTYRYQIPTNLNTTPTVDFTVPIAKADLTVRPKKPSVVLNLINQLPKQRAKCFQLPITNNQHQQQQSIVALSSSSSSSSSTVKSPSPPLIVLENKVLAPNEKINLSDLRLPTTSMTVAAPHTSNSTQENITEMTKVANLKTLSSSSSSSSTSPGAGGGIKKKWVFNANKLKVSREKRAEIAKEVLEQVKQVEQKPKTSSGESSFQTYPNASPLQSPLISPVMLVSPPPQKTFFPSPVAAPAAQLSPEEPSCTSPADSLITPISVCDPSSPEMTPEAKPKILSAVDYIAQLTANDPNYENSFMELSPEELEMSLHFGYTAPVRKSAVQLELQPQCEPDPEPEPKAVSVAVPLSEPTEPEPEPPKEDLAIGNIVKIQDIDILHATMDVMDGDTANVLRISPNAIKLQSMLTSEGSNMIEPKDVEASNTIRVTKINQNSEKDLRTQLKMSETSKTIKMRKAKINLVTRNKKPPIRQTQETHNGQELGEKEKEQELSQVIDIPKGEGQEPIIETKDSIIANIEHNVIQSPSEEIQPKSASERDLTQLYHPPKMPKLKHNNNNNNNNNNNIIIEEPPQATNNVSLIDIINQEPSPLQGEAQVPFRKEMETEPQPKHETQNEPEPITETDTSSRPTEPLGIQNLLNHLKAENITPPAESKPITSSSNTISSPPSKVVPRKKLVKTRPFLAKRTSKSNGNEETSAPIFPRNGSLLGEIQTNGALSRLTSSSTSEDDGMFLAILSKGKRVKHLKSVHETDISDDATPDYDETEGETESQMPNEKPKTAANLCEENKIDVSMEIEDDNSLDQSNHSWSEQIEEPSPHSFPSESDENVNVTAASVIDPPKETKEVSAVEDAEPELLNDSATIEEPVIINQKLDQSMEIDLSPIPGAAAAADVKPKKSKKKSPKSKNNMSDDLQQSPVLEKVNNDLIDTAKDQALDEERKATPKNCLTNETSDKLIDDLRPKEEILSPLKTKSNSPVPEEFVKVLETEQSAPLDESSTNCPEEYESLNASLSLVGPEVDGQLSGKQNDEELSDKPSSKSVTTEGQEAAVEQPALLLITPKRRGRKPKAAKTPQVPEQAPEPTAVEKEEQTNPPPLITPKRRGRKPRSLLIAEAAQAAQVAAATAEVEKVEPNPPVITPKRRGRKPRNPAPEVEAEVVAKAEEEKKEPKPSSVPPLITPKRRGRKPRNPVETVTTEPQSDKETVPHPEPEPEPAKQNEVVIGGEEEPHTFATPLEKPAPKRRGRKPRNREEPPAKKTKLDDQTDESFDEAIFARNPIDLGPQNVFNLRLLLIRNREQLDSEEELREEGRGSGPLQCGLCLVRTSKEGWLDHLDEHYGIGWTTDEMPSSVSRSVIITLMSLYLKDNKAKGCTCRLCGRKLSSALGMVGHLENCGTAPQRFECEYCKRMYSKLSLIQHQRSCPSRLMTQKDSSGPGAEDDAEQGEDKDEEPVYSNSGRAKRRSTIKAETKLKKIRVQMQTGDESQNPNDFEGDSSDYDMNKDKESSDEYESDGVNSSLADDEDATNKTPKAIRRRVRRSRATPSSRLKANNCLPSYVKLSWTEAYELLNSSRQTKSMRFAYDKVRDECDWRELKPLEAINTKNEYITYLGAPIRQLEWAPLPKTVSDQYLMCSLRRKMHGYTRNIDAKEHNALMMLLKCTLDTNRAGSAKNWPLQTKLHYGIRVPKGPVFSFAFMPSGGYMESANRLGLLAVATASSNVEIYALPLQLTSDEVKPKCGADSVIELNSLMTLCLDMNASVQDQCTKVCWSEGSGHGLLVAGYASGNVALWDISDTEGLNCFKSNNHCTFVPMHYFFLGELNIQILNLHYDMSGPRWLAVGTSTRKLRVYDILNCSQPVPLVGDGAVNNFFRGCITWPPIWENIAIGCSSIFQKNFVGFTRLLLLNPCGLLYNTKSLDYVLYTARDIHFNCAENYVTVVTENGDLVFVNPREMNMDPVIHKVTYNCRAVSCTEVSKLSPEESSSKTQAALKPDDFQRDYGVIIKPLLPMPKENKDDYLMESRRQNNELMTMIRLNAVRCNSNKLANNWVAVGAEHGMLRILNFQRNDFF</sequence>
<feature type="compositionally biased region" description="Polar residues" evidence="4">
    <location>
        <begin position="967"/>
        <end position="976"/>
    </location>
</feature>
<evidence type="ECO:0000313" key="5">
    <source>
        <dbReference type="EMBL" id="EDW73092.2"/>
    </source>
</evidence>
<protein>
    <submittedName>
        <fullName evidence="5">Uncharacterized protein</fullName>
    </submittedName>
</protein>
<feature type="region of interest" description="Disordered" evidence="4">
    <location>
        <begin position="232"/>
        <end position="253"/>
    </location>
</feature>
<dbReference type="FunCoup" id="B4ML34">
    <property type="interactions" value="1"/>
</dbReference>
<dbReference type="InterPro" id="IPR001680">
    <property type="entry name" value="WD40_rpt"/>
</dbReference>
<dbReference type="SUPFAM" id="SSF50978">
    <property type="entry name" value="WD40 repeat-like"/>
    <property type="match status" value="1"/>
</dbReference>
<dbReference type="STRING" id="7260.B4ML34"/>
<dbReference type="HOGENOM" id="CLU_000667_0_0_1"/>
<name>B4ML34_DROWI</name>
<feature type="compositionally biased region" description="Polar residues" evidence="4">
    <location>
        <begin position="1152"/>
        <end position="1165"/>
    </location>
</feature>
<feature type="region of interest" description="Disordered" evidence="4">
    <location>
        <begin position="714"/>
        <end position="734"/>
    </location>
</feature>